<protein>
    <submittedName>
        <fullName evidence="1">Alpha-galactosidase</fullName>
    </submittedName>
</protein>
<keyword evidence="2" id="KW-1185">Reference proteome</keyword>
<organism evidence="1 2">
    <name type="scientific">Anaerosporobacter mobilis DSM 15930</name>
    <dbReference type="NCBI Taxonomy" id="1120996"/>
    <lineage>
        <taxon>Bacteria</taxon>
        <taxon>Bacillati</taxon>
        <taxon>Bacillota</taxon>
        <taxon>Clostridia</taxon>
        <taxon>Lachnospirales</taxon>
        <taxon>Lachnospiraceae</taxon>
        <taxon>Anaerosporobacter</taxon>
    </lineage>
</organism>
<dbReference type="InterPro" id="IPR038417">
    <property type="entry name" value="Alpga-gal_N_sf"/>
</dbReference>
<dbReference type="Gene3D" id="2.70.98.60">
    <property type="entry name" value="alpha-galactosidase from lactobacil brevis"/>
    <property type="match status" value="1"/>
</dbReference>
<proteinExistence type="predicted"/>
<dbReference type="OrthoDB" id="9758822at2"/>
<name>A0A1M7JMN4_9FIRM</name>
<accession>A0A1M7JMN4</accession>
<dbReference type="Proteomes" id="UP000184038">
    <property type="component" value="Unassembled WGS sequence"/>
</dbReference>
<gene>
    <name evidence="1" type="ORF">SAMN02746066_02359</name>
</gene>
<dbReference type="AlphaFoldDB" id="A0A1M7JMN4"/>
<reference evidence="1 2" key="1">
    <citation type="submission" date="2016-11" db="EMBL/GenBank/DDBJ databases">
        <authorList>
            <person name="Jaros S."/>
            <person name="Januszkiewicz K."/>
            <person name="Wedrychowicz H."/>
        </authorList>
    </citation>
    <scope>NUCLEOTIDE SEQUENCE [LARGE SCALE GENOMIC DNA]</scope>
    <source>
        <strain evidence="1 2">DSM 15930</strain>
    </source>
</reference>
<dbReference type="RefSeq" id="WP_073287856.1">
    <property type="nucleotide sequence ID" value="NZ_FRCP01000011.1"/>
</dbReference>
<dbReference type="EMBL" id="FRCP01000011">
    <property type="protein sequence ID" value="SHM53797.1"/>
    <property type="molecule type" value="Genomic_DNA"/>
</dbReference>
<dbReference type="STRING" id="1120996.SAMN02746066_02359"/>
<evidence type="ECO:0000313" key="1">
    <source>
        <dbReference type="EMBL" id="SHM53797.1"/>
    </source>
</evidence>
<sequence length="315" mass="35158">MKQILTKQKVGDMLLLYLYDTNNDRIGLSMVPESLEDKITLDGDWNIESLIHLKLVGDPYTVGFSSRGSMRYSGASKELTFCEQYVEYSMGAKTIVTVLESKKLLASHKVRYQDDAKTVTVSTEIKNRFINPITLEMVSSFSICGWPMIGTGIRSDDMKLYRMRRRQSAKGKLRKEIIIDAQVEPSRSQYGVQSICFGQVGASQDKEYFKGGVVEVQKYGVCLGATVNYDGAYQTDVYSYDDRRAVVGVLGGSNKTNWTKTLRNGESFGTPETSISVVAGEVEMICARLAKEIQTSKKESVFADETKLILINEIG</sequence>
<evidence type="ECO:0000313" key="2">
    <source>
        <dbReference type="Proteomes" id="UP000184038"/>
    </source>
</evidence>